<feature type="compositionally biased region" description="Low complexity" evidence="1">
    <location>
        <begin position="369"/>
        <end position="379"/>
    </location>
</feature>
<dbReference type="VEuPathDB" id="CryptoDB:Vbra_18038"/>
<evidence type="ECO:0000313" key="2">
    <source>
        <dbReference type="EMBL" id="CEM30161.1"/>
    </source>
</evidence>
<feature type="region of interest" description="Disordered" evidence="1">
    <location>
        <begin position="351"/>
        <end position="425"/>
    </location>
</feature>
<reference evidence="2 3" key="1">
    <citation type="submission" date="2014-11" db="EMBL/GenBank/DDBJ databases">
        <authorList>
            <person name="Zhu J."/>
            <person name="Qi W."/>
            <person name="Song R."/>
        </authorList>
    </citation>
    <scope>NUCLEOTIDE SEQUENCE [LARGE SCALE GENOMIC DNA]</scope>
</reference>
<evidence type="ECO:0000313" key="3">
    <source>
        <dbReference type="Proteomes" id="UP000041254"/>
    </source>
</evidence>
<dbReference type="AlphaFoldDB" id="A0A0G4GJT6"/>
<accession>A0A0G4GJT6</accession>
<name>A0A0G4GJT6_VITBC</name>
<feature type="compositionally biased region" description="Low complexity" evidence="1">
    <location>
        <begin position="396"/>
        <end position="406"/>
    </location>
</feature>
<gene>
    <name evidence="2" type="ORF">Vbra_18038</name>
</gene>
<feature type="region of interest" description="Disordered" evidence="1">
    <location>
        <begin position="118"/>
        <end position="178"/>
    </location>
</feature>
<feature type="compositionally biased region" description="Low complexity" evidence="1">
    <location>
        <begin position="166"/>
        <end position="178"/>
    </location>
</feature>
<feature type="compositionally biased region" description="Basic and acidic residues" evidence="1">
    <location>
        <begin position="118"/>
        <end position="130"/>
    </location>
</feature>
<dbReference type="Proteomes" id="UP000041254">
    <property type="component" value="Unassembled WGS sequence"/>
</dbReference>
<evidence type="ECO:0000256" key="1">
    <source>
        <dbReference type="SAM" id="MobiDB-lite"/>
    </source>
</evidence>
<dbReference type="InParanoid" id="A0A0G4GJT6"/>
<dbReference type="EMBL" id="CDMY01000688">
    <property type="protein sequence ID" value="CEM30161.1"/>
    <property type="molecule type" value="Genomic_DNA"/>
</dbReference>
<keyword evidence="3" id="KW-1185">Reference proteome</keyword>
<organism evidence="2 3">
    <name type="scientific">Vitrella brassicaformis (strain CCMP3155)</name>
    <dbReference type="NCBI Taxonomy" id="1169540"/>
    <lineage>
        <taxon>Eukaryota</taxon>
        <taxon>Sar</taxon>
        <taxon>Alveolata</taxon>
        <taxon>Colpodellida</taxon>
        <taxon>Vitrellaceae</taxon>
        <taxon>Vitrella</taxon>
    </lineage>
</organism>
<protein>
    <submittedName>
        <fullName evidence="2">Uncharacterized protein</fullName>
    </submittedName>
</protein>
<proteinExistence type="predicted"/>
<sequence>MADNEEMATEESAPAAAAVAPSLPLCELEAALGVDVQGMTKQACDRLKMRLGVVMDEFDRHIGKYVKSMPPEELKKRCAAIRAFLQDHLDASLTLFKKHLFEHILQYPLHLPAAMQKHDARPGVHGDHDPPPTLVYRPGIADEGHHHHHHQQLQEGNGNGNGENGSGSRSGRTSGSQSVGARLIVALDKEVVAMVERDGFDEVTKTVKKQVKQEMDTHNKLSSELRRKECALAAYKATDSSRKDMLEQLNSITEYLQTHDMGDGGGDGDGGGGGEGAMPMALLQQLQKATEKIGEELRLIRAGQADQELFNQQLDATQAALGSESNVLRSLVQQLQLDLDTDTEGERDDMHVAEGEGMGGSDTPPPAVPAAAAAAAAAAGEERVSPNKYGKRLTEPPDQNQQQGGQDECGEGDPKSARKTVPAMQ</sequence>